<dbReference type="CDD" id="cd02440">
    <property type="entry name" value="AdoMet_MTases"/>
    <property type="match status" value="1"/>
</dbReference>
<dbReference type="SUPFAM" id="SSF53335">
    <property type="entry name" value="S-adenosyl-L-methionine-dependent methyltransferases"/>
    <property type="match status" value="1"/>
</dbReference>
<keyword evidence="4 12" id="KW-0949">S-adenosyl-L-methionine</keyword>
<evidence type="ECO:0000256" key="11">
    <source>
        <dbReference type="ARBA" id="ARBA00082558"/>
    </source>
</evidence>
<keyword evidence="14" id="KW-1185">Reference proteome</keyword>
<accession>A0AAV5QM05</accession>
<evidence type="ECO:0000256" key="12">
    <source>
        <dbReference type="PIRSR" id="PIRSR016958-1"/>
    </source>
</evidence>
<dbReference type="InterPro" id="IPR008576">
    <property type="entry name" value="MeTrfase_NTM1"/>
</dbReference>
<organism evidence="13 14">
    <name type="scientific">Saccharomycopsis crataegensis</name>
    <dbReference type="NCBI Taxonomy" id="43959"/>
    <lineage>
        <taxon>Eukaryota</taxon>
        <taxon>Fungi</taxon>
        <taxon>Dikarya</taxon>
        <taxon>Ascomycota</taxon>
        <taxon>Saccharomycotina</taxon>
        <taxon>Saccharomycetes</taxon>
        <taxon>Saccharomycopsidaceae</taxon>
        <taxon>Saccharomycopsis</taxon>
    </lineage>
</organism>
<feature type="binding site" evidence="12">
    <location>
        <begin position="141"/>
        <end position="142"/>
    </location>
    <ligand>
        <name>S-adenosyl-L-methionine</name>
        <dbReference type="ChEBI" id="CHEBI:59789"/>
    </ligand>
</feature>
<dbReference type="Gene3D" id="3.40.50.150">
    <property type="entry name" value="Vaccinia Virus protein VP39"/>
    <property type="match status" value="1"/>
</dbReference>
<protein>
    <recommendedName>
        <fullName evidence="6">Alpha N-terminal protein methyltransferase 1</fullName>
        <ecNumber evidence="5">2.1.1.244</ecNumber>
    </recommendedName>
    <alternativeName>
        <fullName evidence="11">Translation associated element 1</fullName>
    </alternativeName>
    <alternativeName>
        <fullName evidence="7">X-Pro-Lys N-terminal protein methyltransferase 1</fullName>
    </alternativeName>
</protein>
<evidence type="ECO:0000256" key="5">
    <source>
        <dbReference type="ARBA" id="ARBA00039112"/>
    </source>
</evidence>
<sequence length="258" mass="29382">MPAKLEITDQPALGNDIDEEVPVDKFIDYSDGLNYWRSIPATVDGVLGGFGEDTVVPKRDISGSITFLRKLSSRMRPAKGEIKYGFELGAGIGRVSKNLLSKYCDKVDLLEYNEHFVAQMDEELAELKAQGKLGEIFNMGMQDYHQTWKNDRKYWLVWCQWCLGYLNDDLLVEFLKFMKSTLSENGTIIVKENTCINISDDDIFDDEDSSVTRTDSKFKEIFARSGLKLIAQDVQKGLPKELYPVKMYALKPDPSFVE</sequence>
<comment type="catalytic activity">
    <reaction evidence="8">
        <text>N-terminal L-seryl-L-prolyl-L-lysyl-[protein] + 3 S-adenosyl-L-methionine = N-terminal N,N,N-trimethyl-L-seryl-L-prolyl-L-lysyl-[protein] + 3 S-adenosyl-L-homocysteine + 3 H(+)</text>
        <dbReference type="Rhea" id="RHEA:54724"/>
        <dbReference type="Rhea" id="RHEA-COMP:13789"/>
        <dbReference type="Rhea" id="RHEA-COMP:13973"/>
        <dbReference type="ChEBI" id="CHEBI:15378"/>
        <dbReference type="ChEBI" id="CHEBI:57856"/>
        <dbReference type="ChEBI" id="CHEBI:59789"/>
        <dbReference type="ChEBI" id="CHEBI:138061"/>
        <dbReference type="ChEBI" id="CHEBI:138317"/>
        <dbReference type="EC" id="2.1.1.244"/>
    </reaction>
</comment>
<keyword evidence="3" id="KW-0808">Transferase</keyword>
<dbReference type="GO" id="GO:0071885">
    <property type="term" value="F:N-terminal protein N-methyltransferase activity"/>
    <property type="evidence" value="ECO:0007669"/>
    <property type="project" value="UniProtKB-EC"/>
</dbReference>
<comment type="catalytic activity">
    <reaction evidence="9">
        <text>N-terminal L-prolyl-L-prolyl-L-lysyl-[protein] + 2 S-adenosyl-L-methionine = N-terminal N,N-dimethyl-L-prolyl-L-prolyl-L-lysyl-[protein] + 2 S-adenosyl-L-homocysteine + 2 H(+)</text>
        <dbReference type="Rhea" id="RHEA:54736"/>
        <dbReference type="Rhea" id="RHEA-COMP:13787"/>
        <dbReference type="Rhea" id="RHEA-COMP:13974"/>
        <dbReference type="ChEBI" id="CHEBI:15378"/>
        <dbReference type="ChEBI" id="CHEBI:57856"/>
        <dbReference type="ChEBI" id="CHEBI:59789"/>
        <dbReference type="ChEBI" id="CHEBI:138059"/>
        <dbReference type="ChEBI" id="CHEBI:138318"/>
        <dbReference type="EC" id="2.1.1.244"/>
    </reaction>
</comment>
<evidence type="ECO:0000256" key="9">
    <source>
        <dbReference type="ARBA" id="ARBA00047885"/>
    </source>
</evidence>
<proteinExistence type="inferred from homology"/>
<evidence type="ECO:0000256" key="1">
    <source>
        <dbReference type="ARBA" id="ARBA00009059"/>
    </source>
</evidence>
<comment type="caution">
    <text evidence="13">The sequence shown here is derived from an EMBL/GenBank/DDBJ whole genome shotgun (WGS) entry which is preliminary data.</text>
</comment>
<evidence type="ECO:0000256" key="7">
    <source>
        <dbReference type="ARBA" id="ARBA00043129"/>
    </source>
</evidence>
<dbReference type="Pfam" id="PF05891">
    <property type="entry name" value="Methyltransf_PK"/>
    <property type="match status" value="1"/>
</dbReference>
<dbReference type="InterPro" id="IPR029063">
    <property type="entry name" value="SAM-dependent_MTases_sf"/>
</dbReference>
<dbReference type="Proteomes" id="UP001360560">
    <property type="component" value="Unassembled WGS sequence"/>
</dbReference>
<evidence type="ECO:0000256" key="4">
    <source>
        <dbReference type="ARBA" id="ARBA00022691"/>
    </source>
</evidence>
<comment type="catalytic activity">
    <reaction evidence="10">
        <text>N-terminal L-alanyl-L-prolyl-L-lysyl-[protein] + 3 S-adenosyl-L-methionine = N-terminal N,N,N-trimethyl-L-alanyl-L-prolyl-L-lysyl-[protein] + 3 S-adenosyl-L-homocysteine + 3 H(+)</text>
        <dbReference type="Rhea" id="RHEA:54712"/>
        <dbReference type="Rhea" id="RHEA-COMP:13785"/>
        <dbReference type="Rhea" id="RHEA-COMP:13971"/>
        <dbReference type="ChEBI" id="CHEBI:15378"/>
        <dbReference type="ChEBI" id="CHEBI:57856"/>
        <dbReference type="ChEBI" id="CHEBI:59789"/>
        <dbReference type="ChEBI" id="CHEBI:138057"/>
        <dbReference type="ChEBI" id="CHEBI:138315"/>
        <dbReference type="EC" id="2.1.1.244"/>
    </reaction>
</comment>
<dbReference type="GO" id="GO:0032259">
    <property type="term" value="P:methylation"/>
    <property type="evidence" value="ECO:0007669"/>
    <property type="project" value="UniProtKB-KW"/>
</dbReference>
<feature type="binding site" evidence="12">
    <location>
        <position position="160"/>
    </location>
    <ligand>
        <name>S-adenosyl-L-methionine</name>
        <dbReference type="ChEBI" id="CHEBI:59789"/>
    </ligand>
</feature>
<dbReference type="PANTHER" id="PTHR12753:SF0">
    <property type="entry name" value="ALPHA N-TERMINAL PROTEIN METHYLTRANSFERASE 1"/>
    <property type="match status" value="1"/>
</dbReference>
<evidence type="ECO:0000313" key="13">
    <source>
        <dbReference type="EMBL" id="GMM35474.1"/>
    </source>
</evidence>
<dbReference type="AlphaFoldDB" id="A0AAV5QM05"/>
<dbReference type="EC" id="2.1.1.244" evidence="5"/>
<feature type="binding site" evidence="12">
    <location>
        <position position="94"/>
    </location>
    <ligand>
        <name>S-adenosyl-L-methionine</name>
        <dbReference type="ChEBI" id="CHEBI:59789"/>
    </ligand>
</feature>
<evidence type="ECO:0000256" key="8">
    <source>
        <dbReference type="ARBA" id="ARBA00047306"/>
    </source>
</evidence>
<evidence type="ECO:0000313" key="14">
    <source>
        <dbReference type="Proteomes" id="UP001360560"/>
    </source>
</evidence>
<dbReference type="GeneID" id="90073453"/>
<dbReference type="PANTHER" id="PTHR12753">
    <property type="entry name" value="AD-003 - RELATED"/>
    <property type="match status" value="1"/>
</dbReference>
<feature type="binding site" evidence="12">
    <location>
        <position position="89"/>
    </location>
    <ligand>
        <name>S-adenosyl-L-methionine</name>
        <dbReference type="ChEBI" id="CHEBI:59789"/>
    </ligand>
</feature>
<gene>
    <name evidence="13" type="ORF">DASC09_027990</name>
</gene>
<evidence type="ECO:0000256" key="2">
    <source>
        <dbReference type="ARBA" id="ARBA00022603"/>
    </source>
</evidence>
<evidence type="ECO:0000256" key="10">
    <source>
        <dbReference type="ARBA" id="ARBA00048167"/>
    </source>
</evidence>
<keyword evidence="2 13" id="KW-0489">Methyltransferase</keyword>
<dbReference type="EMBL" id="BTFZ01000006">
    <property type="protein sequence ID" value="GMM35474.1"/>
    <property type="molecule type" value="Genomic_DNA"/>
</dbReference>
<dbReference type="PIRSF" id="PIRSF016958">
    <property type="entry name" value="DUF858_MeTrfase_lik"/>
    <property type="match status" value="1"/>
</dbReference>
<reference evidence="13 14" key="1">
    <citation type="journal article" date="2023" name="Elife">
        <title>Identification of key yeast species and microbe-microbe interactions impacting larval growth of Drosophila in the wild.</title>
        <authorList>
            <person name="Mure A."/>
            <person name="Sugiura Y."/>
            <person name="Maeda R."/>
            <person name="Honda K."/>
            <person name="Sakurai N."/>
            <person name="Takahashi Y."/>
            <person name="Watada M."/>
            <person name="Katoh T."/>
            <person name="Gotoh A."/>
            <person name="Gotoh Y."/>
            <person name="Taniguchi I."/>
            <person name="Nakamura K."/>
            <person name="Hayashi T."/>
            <person name="Katayama T."/>
            <person name="Uemura T."/>
            <person name="Hattori Y."/>
        </authorList>
    </citation>
    <scope>NUCLEOTIDE SEQUENCE [LARGE SCALE GENOMIC DNA]</scope>
    <source>
        <strain evidence="13 14">SC-9</strain>
    </source>
</reference>
<dbReference type="RefSeq" id="XP_064852474.1">
    <property type="nucleotide sequence ID" value="XM_064996402.1"/>
</dbReference>
<name>A0AAV5QM05_9ASCO</name>
<comment type="similarity">
    <text evidence="1">Belongs to the methyltransferase superfamily. NTM1 family.</text>
</comment>
<evidence type="ECO:0000256" key="3">
    <source>
        <dbReference type="ARBA" id="ARBA00022679"/>
    </source>
</evidence>
<evidence type="ECO:0000256" key="6">
    <source>
        <dbReference type="ARBA" id="ARBA00039449"/>
    </source>
</evidence>
<dbReference type="FunFam" id="3.40.50.150:FF:000025">
    <property type="entry name" value="N-terminal Xaa-Pro-Lys N-methyltransferase 1"/>
    <property type="match status" value="1"/>
</dbReference>
<dbReference type="GO" id="GO:0005737">
    <property type="term" value="C:cytoplasm"/>
    <property type="evidence" value="ECO:0007669"/>
    <property type="project" value="TreeGrafter"/>
</dbReference>